<accession>A0ABS8BKF0</accession>
<evidence type="ECO:0000256" key="1">
    <source>
        <dbReference type="SAM" id="SignalP"/>
    </source>
</evidence>
<comment type="caution">
    <text evidence="2">The sequence shown here is derived from an EMBL/GenBank/DDBJ whole genome shotgun (WGS) entry which is preliminary data.</text>
</comment>
<name>A0ABS8BKF0_9NEIS</name>
<reference evidence="2 3" key="1">
    <citation type="submission" date="2021-10" db="EMBL/GenBank/DDBJ databases">
        <authorList>
            <person name="Chen M."/>
        </authorList>
    </citation>
    <scope>NUCLEOTIDE SEQUENCE [LARGE SCALE GENOMIC DNA]</scope>
    <source>
        <strain evidence="2 3">H3-26</strain>
    </source>
</reference>
<feature type="chain" id="PRO_5045325277" evidence="1">
    <location>
        <begin position="25"/>
        <end position="149"/>
    </location>
</feature>
<keyword evidence="1" id="KW-0732">Signal</keyword>
<keyword evidence="3" id="KW-1185">Reference proteome</keyword>
<evidence type="ECO:0000313" key="3">
    <source>
        <dbReference type="Proteomes" id="UP001198034"/>
    </source>
</evidence>
<organism evidence="2 3">
    <name type="scientific">Deefgea salmonis</name>
    <dbReference type="NCBI Taxonomy" id="2875502"/>
    <lineage>
        <taxon>Bacteria</taxon>
        <taxon>Pseudomonadati</taxon>
        <taxon>Pseudomonadota</taxon>
        <taxon>Betaproteobacteria</taxon>
        <taxon>Neisseriales</taxon>
        <taxon>Chitinibacteraceae</taxon>
        <taxon>Deefgea</taxon>
    </lineage>
</organism>
<feature type="signal peptide" evidence="1">
    <location>
        <begin position="1"/>
        <end position="24"/>
    </location>
</feature>
<dbReference type="Proteomes" id="UP001198034">
    <property type="component" value="Unassembled WGS sequence"/>
</dbReference>
<gene>
    <name evidence="2" type="ORF">LG219_07895</name>
</gene>
<evidence type="ECO:0000313" key="2">
    <source>
        <dbReference type="EMBL" id="MCB5196202.1"/>
    </source>
</evidence>
<protein>
    <submittedName>
        <fullName evidence="2">Uncharacterized protein</fullName>
    </submittedName>
</protein>
<proteinExistence type="predicted"/>
<sequence>MKIKNSIICGILASLFLVGANAFAADWKPSTIEKGGQELYGRLDFSPAHNEFMALKAPSQKGKVIFIFKREPLAETVGAIYGFFTDAIFILYPNDPKDYINSKPEPYELSDGTEGIVFKSKKYIYFAQPIDMSRSDTRIGTMIFWREAR</sequence>
<dbReference type="RefSeq" id="WP_226763968.1">
    <property type="nucleotide sequence ID" value="NZ_JAJAWG010000003.1"/>
</dbReference>
<dbReference type="EMBL" id="JAJAWG010000003">
    <property type="protein sequence ID" value="MCB5196202.1"/>
    <property type="molecule type" value="Genomic_DNA"/>
</dbReference>